<organism evidence="2 3">
    <name type="scientific">Bacteroides uniformis dnLKV2</name>
    <dbReference type="NCBI Taxonomy" id="1235787"/>
    <lineage>
        <taxon>Bacteria</taxon>
        <taxon>Pseudomonadati</taxon>
        <taxon>Bacteroidota</taxon>
        <taxon>Bacteroidia</taxon>
        <taxon>Bacteroidales</taxon>
        <taxon>Bacteroidaceae</taxon>
        <taxon>Bacteroides</taxon>
    </lineage>
</organism>
<name>R9HQV3_BACUN</name>
<dbReference type="Proteomes" id="UP000014212">
    <property type="component" value="Unassembled WGS sequence"/>
</dbReference>
<reference evidence="2 3" key="1">
    <citation type="submission" date="2013-04" db="EMBL/GenBank/DDBJ databases">
        <title>The Genome Sequence of Bacteroides uniformis dnLKV2.</title>
        <authorList>
            <consortium name="The Broad Institute Genomics Platform"/>
            <consortium name="The Broad Institute Genome Sequencing Center for Infectious Disease"/>
            <person name="Earl A."/>
            <person name="Xavier R."/>
            <person name="Kuhn K."/>
            <person name="Stappenbeck T."/>
            <person name="Walker B."/>
            <person name="Young S."/>
            <person name="Zeng Q."/>
            <person name="Gargeya S."/>
            <person name="Fitzgerald M."/>
            <person name="Haas B."/>
            <person name="Abouelleil A."/>
            <person name="Allen A.W."/>
            <person name="Alvarado L."/>
            <person name="Arachchi H.M."/>
            <person name="Berlin A.M."/>
            <person name="Chapman S.B."/>
            <person name="Gainer-Dewar J."/>
            <person name="Goldberg J."/>
            <person name="Griggs A."/>
            <person name="Gujja S."/>
            <person name="Hansen M."/>
            <person name="Howarth C."/>
            <person name="Imamovic A."/>
            <person name="Ireland A."/>
            <person name="Larimer J."/>
            <person name="McCowan C."/>
            <person name="Murphy C."/>
            <person name="Pearson M."/>
            <person name="Poon T.W."/>
            <person name="Priest M."/>
            <person name="Roberts A."/>
            <person name="Saif S."/>
            <person name="Shea T."/>
            <person name="Sisk P."/>
            <person name="Sykes S."/>
            <person name="Wortman J."/>
            <person name="Nusbaum C."/>
            <person name="Birren B."/>
        </authorList>
    </citation>
    <scope>NUCLEOTIDE SEQUENCE [LARGE SCALE GENOMIC DNA]</scope>
    <source>
        <strain evidence="3">dnLKV2</strain>
    </source>
</reference>
<sequence length="105" mass="12308">MCDAFMIEKAMRYNMKGKKYINALIKYYFTDIRLRNALLDFRQIEKNHNMGNTIFSELLYGGLVFSIAFLVSSSHHRHLSTPPNSLHTPYGPRAYFQQFAQGHHH</sequence>
<dbReference type="HOGENOM" id="CLU_2231239_0_0_10"/>
<dbReference type="AlphaFoldDB" id="R9HQV3"/>
<evidence type="ECO:0000313" key="3">
    <source>
        <dbReference type="Proteomes" id="UP000014212"/>
    </source>
</evidence>
<keyword evidence="1" id="KW-0812">Transmembrane</keyword>
<evidence type="ECO:0000313" key="2">
    <source>
        <dbReference type="EMBL" id="EOS06402.1"/>
    </source>
</evidence>
<proteinExistence type="predicted"/>
<feature type="transmembrane region" description="Helical" evidence="1">
    <location>
        <begin position="54"/>
        <end position="71"/>
    </location>
</feature>
<keyword evidence="1" id="KW-1133">Transmembrane helix</keyword>
<accession>R9HQV3</accession>
<protein>
    <submittedName>
        <fullName evidence="2">Uncharacterized protein</fullName>
    </submittedName>
</protein>
<keyword evidence="1" id="KW-0472">Membrane</keyword>
<dbReference type="EMBL" id="ASSO01000011">
    <property type="protein sequence ID" value="EOS06402.1"/>
    <property type="molecule type" value="Genomic_DNA"/>
</dbReference>
<evidence type="ECO:0000256" key="1">
    <source>
        <dbReference type="SAM" id="Phobius"/>
    </source>
</evidence>
<comment type="caution">
    <text evidence="2">The sequence shown here is derived from an EMBL/GenBank/DDBJ whole genome shotgun (WGS) entry which is preliminary data.</text>
</comment>
<gene>
    <name evidence="2" type="ORF">C801_03268</name>
</gene>